<reference evidence="1" key="1">
    <citation type="submission" date="2017-09" db="EMBL/GenBank/DDBJ databases">
        <title>Large-scale bioinformatics analysis of Bacillus genomes uncovers conserved roles of natural products in bacterial physiology.</title>
        <authorList>
            <consortium name="Agbiome Team Llc"/>
            <person name="Bleich R.M."/>
            <person name="Kirk G.J."/>
            <person name="Santa Maria K.C."/>
            <person name="Allen S.E."/>
            <person name="Farag S."/>
            <person name="Shank E.A."/>
            <person name="Bowers A."/>
        </authorList>
    </citation>
    <scope>NUCLEOTIDE SEQUENCE</scope>
    <source>
        <strain evidence="1">AFS005430</strain>
    </source>
</reference>
<accession>A0AB73R0I6</accession>
<sequence>METIIIQDLIKFGEYEHMKSFQEGKIFCRPLTYYQKAEEDILDLAKRYDEYEGVSELVQPKVLMRNNEKIELFSSEGEYIGDLTPGIQGPMKYYKGTSRSTPVFCMYSITSQHLKEFEQGINNILIDERIQEFGKYLVIINDIQEFMDRIKKECIKVKKIQKVEVNVEGILIEYVDVNNYHGEYGIGKKPLEFIYQNEFRLVMNGISLSKDEAIFFDIGDISDISTLMSYTEFRNAYKVIKNNRGYNPFAPYKLQQPVLTKNYPVQR</sequence>
<evidence type="ECO:0000313" key="1">
    <source>
        <dbReference type="EMBL" id="PEI88756.1"/>
    </source>
</evidence>
<name>A0AB73R0I6_9BACI</name>
<gene>
    <name evidence="1" type="ORF">CN678_04110</name>
</gene>
<protein>
    <submittedName>
        <fullName evidence="1">Uncharacterized protein</fullName>
    </submittedName>
</protein>
<dbReference type="Proteomes" id="UP000220969">
    <property type="component" value="Unassembled WGS sequence"/>
</dbReference>
<dbReference type="RefSeq" id="WP_098164221.1">
    <property type="nucleotide sequence ID" value="NZ_NUEH01000004.1"/>
</dbReference>
<comment type="caution">
    <text evidence="1">The sequence shown here is derived from an EMBL/GenBank/DDBJ whole genome shotgun (WGS) entry which is preliminary data.</text>
</comment>
<organism evidence="1">
    <name type="scientific">Bacillus toyonensis</name>
    <dbReference type="NCBI Taxonomy" id="155322"/>
    <lineage>
        <taxon>Bacteria</taxon>
        <taxon>Bacillati</taxon>
        <taxon>Bacillota</taxon>
        <taxon>Bacilli</taxon>
        <taxon>Bacillales</taxon>
        <taxon>Bacillaceae</taxon>
        <taxon>Bacillus</taxon>
        <taxon>Bacillus cereus group</taxon>
    </lineage>
</organism>
<dbReference type="EMBL" id="NUEH01000004">
    <property type="protein sequence ID" value="PEI88756.1"/>
    <property type="molecule type" value="Genomic_DNA"/>
</dbReference>
<dbReference type="AlphaFoldDB" id="A0AB73R0I6"/>
<proteinExistence type="predicted"/>